<feature type="domain" description="HTH gntR-type" evidence="4">
    <location>
        <begin position="16"/>
        <end position="83"/>
    </location>
</feature>
<dbReference type="InterPro" id="IPR008920">
    <property type="entry name" value="TF_FadR/GntR_C"/>
</dbReference>
<dbReference type="InterPro" id="IPR036390">
    <property type="entry name" value="WH_DNA-bd_sf"/>
</dbReference>
<dbReference type="PROSITE" id="PS50949">
    <property type="entry name" value="HTH_GNTR"/>
    <property type="match status" value="1"/>
</dbReference>
<dbReference type="Pfam" id="PF00392">
    <property type="entry name" value="GntR"/>
    <property type="match status" value="1"/>
</dbReference>
<dbReference type="InterPro" id="IPR036388">
    <property type="entry name" value="WH-like_DNA-bd_sf"/>
</dbReference>
<gene>
    <name evidence="5" type="ORF">WH50_16260</name>
</gene>
<dbReference type="EMBL" id="LAPT01000080">
    <property type="protein sequence ID" value="PXF30254.1"/>
    <property type="molecule type" value="Genomic_DNA"/>
</dbReference>
<dbReference type="PRINTS" id="PR00035">
    <property type="entry name" value="HTHGNTR"/>
</dbReference>
<dbReference type="SUPFAM" id="SSF46785">
    <property type="entry name" value="Winged helix' DNA-binding domain"/>
    <property type="match status" value="1"/>
</dbReference>
<dbReference type="Pfam" id="PF07729">
    <property type="entry name" value="FCD"/>
    <property type="match status" value="1"/>
</dbReference>
<reference evidence="5 6" key="1">
    <citation type="submission" date="2015-03" db="EMBL/GenBank/DDBJ databases">
        <authorList>
            <person name="Krishnan R."/>
            <person name="Midha S."/>
            <person name="Patil P.B."/>
            <person name="Rameshkumar N."/>
        </authorList>
    </citation>
    <scope>NUCLEOTIDE SEQUENCE [LARGE SCALE GENOMIC DNA]</scope>
    <source>
        <strain evidence="5 6">L1E11</strain>
    </source>
</reference>
<keyword evidence="1" id="KW-0805">Transcription regulation</keyword>
<dbReference type="Gene3D" id="1.10.10.10">
    <property type="entry name" value="Winged helix-like DNA-binding domain superfamily/Winged helix DNA-binding domain"/>
    <property type="match status" value="1"/>
</dbReference>
<dbReference type="SUPFAM" id="SSF48008">
    <property type="entry name" value="GntR ligand-binding domain-like"/>
    <property type="match status" value="1"/>
</dbReference>
<evidence type="ECO:0000256" key="2">
    <source>
        <dbReference type="ARBA" id="ARBA00023125"/>
    </source>
</evidence>
<name>A0ABX5LVQ6_9GAMM</name>
<evidence type="ECO:0000259" key="4">
    <source>
        <dbReference type="PROSITE" id="PS50949"/>
    </source>
</evidence>
<dbReference type="Proteomes" id="UP000248090">
    <property type="component" value="Unassembled WGS sequence"/>
</dbReference>
<dbReference type="PANTHER" id="PTHR43537:SF5">
    <property type="entry name" value="UXU OPERON TRANSCRIPTIONAL REGULATOR"/>
    <property type="match status" value="1"/>
</dbReference>
<accession>A0ABX5LVQ6</accession>
<sequence>MSEDIKMLTDIESLSGSLAQRVYQSLREAILAMVYPPGSVLKKNVICEQLGVSRSPVAEAIARLAAEGLVDVIPQSATRVSCFSMEEIREASFLREALECAAVETVAMQRSDEQLAKLTRNVRLQEMLVEDRDYAEFYKADEEFHGLIMEFTGFPGVSSVAATVSLQLKRVRMLLLPEEGRPAETIKEHRAILDAIRDQDPAAAQAAMKAHLRMLIPRLLPLEKEHAEYFRSR</sequence>
<dbReference type="PANTHER" id="PTHR43537">
    <property type="entry name" value="TRANSCRIPTIONAL REGULATOR, GNTR FAMILY"/>
    <property type="match status" value="1"/>
</dbReference>
<protein>
    <submittedName>
        <fullName evidence="5">GntR family transcriptional regulator</fullName>
    </submittedName>
</protein>
<keyword evidence="2" id="KW-0238">DNA-binding</keyword>
<dbReference type="SMART" id="SM00345">
    <property type="entry name" value="HTH_GNTR"/>
    <property type="match status" value="1"/>
</dbReference>
<keyword evidence="3" id="KW-0804">Transcription</keyword>
<dbReference type="InterPro" id="IPR011711">
    <property type="entry name" value="GntR_C"/>
</dbReference>
<keyword evidence="6" id="KW-1185">Reference proteome</keyword>
<evidence type="ECO:0000256" key="3">
    <source>
        <dbReference type="ARBA" id="ARBA00023163"/>
    </source>
</evidence>
<evidence type="ECO:0000256" key="1">
    <source>
        <dbReference type="ARBA" id="ARBA00023015"/>
    </source>
</evidence>
<organism evidence="5 6">
    <name type="scientific">Pokkaliibacter plantistimulans</name>
    <dbReference type="NCBI Taxonomy" id="1635171"/>
    <lineage>
        <taxon>Bacteria</taxon>
        <taxon>Pseudomonadati</taxon>
        <taxon>Pseudomonadota</taxon>
        <taxon>Gammaproteobacteria</taxon>
        <taxon>Oceanospirillales</taxon>
        <taxon>Balneatrichaceae</taxon>
        <taxon>Pokkaliibacter</taxon>
    </lineage>
</organism>
<dbReference type="RefSeq" id="WP_243410140.1">
    <property type="nucleotide sequence ID" value="NZ_CP177354.1"/>
</dbReference>
<evidence type="ECO:0000313" key="5">
    <source>
        <dbReference type="EMBL" id="PXF30254.1"/>
    </source>
</evidence>
<comment type="caution">
    <text evidence="5">The sequence shown here is derived from an EMBL/GenBank/DDBJ whole genome shotgun (WGS) entry which is preliminary data.</text>
</comment>
<dbReference type="SMART" id="SM00895">
    <property type="entry name" value="FCD"/>
    <property type="match status" value="1"/>
</dbReference>
<proteinExistence type="predicted"/>
<dbReference type="InterPro" id="IPR000524">
    <property type="entry name" value="Tscrpt_reg_HTH_GntR"/>
</dbReference>
<dbReference type="CDD" id="cd07377">
    <property type="entry name" value="WHTH_GntR"/>
    <property type="match status" value="1"/>
</dbReference>
<evidence type="ECO:0000313" key="6">
    <source>
        <dbReference type="Proteomes" id="UP000248090"/>
    </source>
</evidence>
<dbReference type="Gene3D" id="1.20.120.530">
    <property type="entry name" value="GntR ligand-binding domain-like"/>
    <property type="match status" value="1"/>
</dbReference>